<keyword evidence="2" id="KW-1133">Transmembrane helix</keyword>
<accession>A0A9P3GLB4</accession>
<keyword evidence="2" id="KW-0472">Membrane</keyword>
<feature type="transmembrane region" description="Helical" evidence="2">
    <location>
        <begin position="160"/>
        <end position="183"/>
    </location>
</feature>
<dbReference type="Proteomes" id="UP000703269">
    <property type="component" value="Unassembled WGS sequence"/>
</dbReference>
<dbReference type="EMBL" id="BPQB01000074">
    <property type="protein sequence ID" value="GJE97582.1"/>
    <property type="molecule type" value="Genomic_DNA"/>
</dbReference>
<evidence type="ECO:0000256" key="2">
    <source>
        <dbReference type="SAM" id="Phobius"/>
    </source>
</evidence>
<protein>
    <submittedName>
        <fullName evidence="3">Uncharacterized protein</fullName>
    </submittedName>
</protein>
<feature type="transmembrane region" description="Helical" evidence="2">
    <location>
        <begin position="45"/>
        <end position="65"/>
    </location>
</feature>
<evidence type="ECO:0000313" key="3">
    <source>
        <dbReference type="EMBL" id="GJE97582.1"/>
    </source>
</evidence>
<feature type="compositionally biased region" description="Polar residues" evidence="1">
    <location>
        <begin position="295"/>
        <end position="306"/>
    </location>
</feature>
<feature type="compositionally biased region" description="Low complexity" evidence="1">
    <location>
        <begin position="281"/>
        <end position="294"/>
    </location>
</feature>
<dbReference type="OrthoDB" id="3341077at2759"/>
<organism evidence="3 4">
    <name type="scientific">Phanerochaete sordida</name>
    <dbReference type="NCBI Taxonomy" id="48140"/>
    <lineage>
        <taxon>Eukaryota</taxon>
        <taxon>Fungi</taxon>
        <taxon>Dikarya</taxon>
        <taxon>Basidiomycota</taxon>
        <taxon>Agaricomycotina</taxon>
        <taxon>Agaricomycetes</taxon>
        <taxon>Polyporales</taxon>
        <taxon>Phanerochaetaceae</taxon>
        <taxon>Phanerochaete</taxon>
    </lineage>
</organism>
<dbReference type="AlphaFoldDB" id="A0A9P3GLB4"/>
<feature type="transmembrane region" description="Helical" evidence="2">
    <location>
        <begin position="16"/>
        <end position="38"/>
    </location>
</feature>
<feature type="transmembrane region" description="Helical" evidence="2">
    <location>
        <begin position="237"/>
        <end position="259"/>
    </location>
</feature>
<feature type="transmembrane region" description="Helical" evidence="2">
    <location>
        <begin position="117"/>
        <end position="140"/>
    </location>
</feature>
<name>A0A9P3GLB4_9APHY</name>
<sequence length="339" mass="36378">MLSDDLSDLIGFACEAVLWGMYAILFVVSIIVMLWSSYSPRSNKFIFCMSCFLFACATTHFGMTFNGFYTTLGRTGVDGYANGSAVGFGENMLISVTDFVGECILMYRCWAIWGGSLWVIAVPFVASLTALACFAGALALSLRIAPTAPAPPAAIQPLVFAAYVLPLIANFLLTVLIAGRIWWMTRGTAEYSVKPLRGARSPGFKATMTVVESGVLYFVVQLVYLTVYAVGNSADQLMSLVAVQIYGIAPTLIIIQVGLGLSSDDSIKQTTTSTGMSFVNRQGGSQGTTRTTTSAPTSDMPSTTRFGASEPEIMIRGSRSNLDIKENLEKDAFMVVSAV</sequence>
<feature type="region of interest" description="Disordered" evidence="1">
    <location>
        <begin position="279"/>
        <end position="306"/>
    </location>
</feature>
<keyword evidence="2" id="KW-0812">Transmembrane</keyword>
<evidence type="ECO:0000256" key="1">
    <source>
        <dbReference type="SAM" id="MobiDB-lite"/>
    </source>
</evidence>
<gene>
    <name evidence="3" type="ORF">PsYK624_138030</name>
</gene>
<feature type="transmembrane region" description="Helical" evidence="2">
    <location>
        <begin position="204"/>
        <end position="231"/>
    </location>
</feature>
<comment type="caution">
    <text evidence="3">The sequence shown here is derived from an EMBL/GenBank/DDBJ whole genome shotgun (WGS) entry which is preliminary data.</text>
</comment>
<reference evidence="3 4" key="1">
    <citation type="submission" date="2021-08" db="EMBL/GenBank/DDBJ databases">
        <title>Draft Genome Sequence of Phanerochaete sordida strain YK-624.</title>
        <authorList>
            <person name="Mori T."/>
            <person name="Dohra H."/>
            <person name="Suzuki T."/>
            <person name="Kawagishi H."/>
            <person name="Hirai H."/>
        </authorList>
    </citation>
    <scope>NUCLEOTIDE SEQUENCE [LARGE SCALE GENOMIC DNA]</scope>
    <source>
        <strain evidence="3 4">YK-624</strain>
    </source>
</reference>
<proteinExistence type="predicted"/>
<keyword evidence="4" id="KW-1185">Reference proteome</keyword>
<feature type="transmembrane region" description="Helical" evidence="2">
    <location>
        <begin position="85"/>
        <end position="105"/>
    </location>
</feature>
<evidence type="ECO:0000313" key="4">
    <source>
        <dbReference type="Proteomes" id="UP000703269"/>
    </source>
</evidence>